<dbReference type="AlphaFoldDB" id="A0A7G2C3R6"/>
<evidence type="ECO:0008006" key="5">
    <source>
        <dbReference type="Google" id="ProtNLM"/>
    </source>
</evidence>
<name>A0A7G2C3R6_9TRYP</name>
<evidence type="ECO:0000256" key="2">
    <source>
        <dbReference type="SAM" id="SignalP"/>
    </source>
</evidence>
<protein>
    <recommendedName>
        <fullName evidence="5">Transmembrane protein</fullName>
    </recommendedName>
</protein>
<dbReference type="VEuPathDB" id="TriTrypDB:ADEAN_000135800"/>
<accession>A0A7G2C3R6</accession>
<gene>
    <name evidence="3" type="ORF">ADEAN_000135800</name>
</gene>
<evidence type="ECO:0000313" key="4">
    <source>
        <dbReference type="Proteomes" id="UP000515908"/>
    </source>
</evidence>
<sequence>MSHRSLLLTVVLLLVWCCSMTTAEKKAAKDPFLTPTTSENDYESVKEDMTCRICIQVSQLYYTYYLGMFLPSRYADYAEKGAGKGSDGLRERVASDIDEVVESLCDKYHRYLLKQNAKNKETNQTLSDSSIQSLKAICPSVLEVLEETFVTDGTTELFSLLQKDTRKKKNSVIQKEFGSFCEKKKLCIPYLHHHISFGEKMKFKDISITNHHVSPGQFKQTETDRLVAEQKKKSPLYKDSTSRDVHETFEALIEEFNEVHSVFYYLFRWETYKSLFVTGDPKDAALPSARDIIVNNVFKLSFWKLLFKFVVYDDSFWFHFSDTLKYIFVPVAVGSVIVALLLSVVYTFLFGKKEDTSG</sequence>
<keyword evidence="2" id="KW-0732">Signal</keyword>
<dbReference type="Proteomes" id="UP000515908">
    <property type="component" value="Chromosome 02"/>
</dbReference>
<keyword evidence="1" id="KW-0812">Transmembrane</keyword>
<keyword evidence="4" id="KW-1185">Reference proteome</keyword>
<feature type="transmembrane region" description="Helical" evidence="1">
    <location>
        <begin position="326"/>
        <end position="349"/>
    </location>
</feature>
<evidence type="ECO:0000313" key="3">
    <source>
        <dbReference type="EMBL" id="CAD2213914.1"/>
    </source>
</evidence>
<proteinExistence type="predicted"/>
<organism evidence="3 4">
    <name type="scientific">Angomonas deanei</name>
    <dbReference type="NCBI Taxonomy" id="59799"/>
    <lineage>
        <taxon>Eukaryota</taxon>
        <taxon>Discoba</taxon>
        <taxon>Euglenozoa</taxon>
        <taxon>Kinetoplastea</taxon>
        <taxon>Metakinetoplastina</taxon>
        <taxon>Trypanosomatida</taxon>
        <taxon>Trypanosomatidae</taxon>
        <taxon>Strigomonadinae</taxon>
        <taxon>Angomonas</taxon>
    </lineage>
</organism>
<feature type="signal peptide" evidence="2">
    <location>
        <begin position="1"/>
        <end position="23"/>
    </location>
</feature>
<dbReference type="EMBL" id="LR877146">
    <property type="protein sequence ID" value="CAD2213914.1"/>
    <property type="molecule type" value="Genomic_DNA"/>
</dbReference>
<keyword evidence="1" id="KW-0472">Membrane</keyword>
<reference evidence="3 4" key="1">
    <citation type="submission" date="2020-08" db="EMBL/GenBank/DDBJ databases">
        <authorList>
            <person name="Newling K."/>
            <person name="Davey J."/>
            <person name="Forrester S."/>
        </authorList>
    </citation>
    <scope>NUCLEOTIDE SEQUENCE [LARGE SCALE GENOMIC DNA]</scope>
    <source>
        <strain evidence="4">Crithidia deanei Carvalho (ATCC PRA-265)</strain>
    </source>
</reference>
<evidence type="ECO:0000256" key="1">
    <source>
        <dbReference type="SAM" id="Phobius"/>
    </source>
</evidence>
<feature type="chain" id="PRO_5028958205" description="Transmembrane protein" evidence="2">
    <location>
        <begin position="24"/>
        <end position="358"/>
    </location>
</feature>
<keyword evidence="1" id="KW-1133">Transmembrane helix</keyword>